<organism evidence="1 2">
    <name type="scientific">Phytophthora palmivora</name>
    <dbReference type="NCBI Taxonomy" id="4796"/>
    <lineage>
        <taxon>Eukaryota</taxon>
        <taxon>Sar</taxon>
        <taxon>Stramenopiles</taxon>
        <taxon>Oomycota</taxon>
        <taxon>Peronosporomycetes</taxon>
        <taxon>Peronosporales</taxon>
        <taxon>Peronosporaceae</taxon>
        <taxon>Phytophthora</taxon>
    </lineage>
</organism>
<name>A0A2P4Y031_9STRA</name>
<proteinExistence type="predicted"/>
<keyword evidence="2" id="KW-1185">Reference proteome</keyword>
<comment type="caution">
    <text evidence="1">The sequence shown here is derived from an EMBL/GenBank/DDBJ whole genome shotgun (WGS) entry which is preliminary data.</text>
</comment>
<dbReference type="AlphaFoldDB" id="A0A2P4Y031"/>
<dbReference type="Proteomes" id="UP000237271">
    <property type="component" value="Unassembled WGS sequence"/>
</dbReference>
<dbReference type="EMBL" id="NCKW01006598">
    <property type="protein sequence ID" value="POM71150.1"/>
    <property type="molecule type" value="Genomic_DNA"/>
</dbReference>
<evidence type="ECO:0000313" key="2">
    <source>
        <dbReference type="Proteomes" id="UP000237271"/>
    </source>
</evidence>
<dbReference type="OrthoDB" id="112641at2759"/>
<accession>A0A2P4Y031</accession>
<gene>
    <name evidence="1" type="ORF">PHPALM_12316</name>
</gene>
<sequence>MGTPLKYTNEGIPKNWDGRDWQTHKWAIKIVFREKGLEDIAEGKLQKAALSDAETEDEFDQKETKILHMEILGTSVPPELLHQIRDKTTGSEMAALCDLFGNKDNKTVKAHTIRRLRDDRWNIKFSPGGIDLSAQIAQAVLIPN</sequence>
<reference evidence="1 2" key="1">
    <citation type="journal article" date="2017" name="Genome Biol. Evol.">
        <title>Phytophthora megakarya and P. palmivora, closely related causal agents of cacao black pod rot, underwent increases in genome sizes and gene numbers by different mechanisms.</title>
        <authorList>
            <person name="Ali S.S."/>
            <person name="Shao J."/>
            <person name="Lary D.J."/>
            <person name="Kronmiller B."/>
            <person name="Shen D."/>
            <person name="Strem M.D."/>
            <person name="Amoako-Attah I."/>
            <person name="Akrofi A.Y."/>
            <person name="Begoude B.A."/>
            <person name="Ten Hoopen G.M."/>
            <person name="Coulibaly K."/>
            <person name="Kebe B.I."/>
            <person name="Melnick R.L."/>
            <person name="Guiltinan M.J."/>
            <person name="Tyler B.M."/>
            <person name="Meinhardt L.W."/>
            <person name="Bailey B.A."/>
        </authorList>
    </citation>
    <scope>NUCLEOTIDE SEQUENCE [LARGE SCALE GENOMIC DNA]</scope>
    <source>
        <strain evidence="2">sbr112.9</strain>
    </source>
</reference>
<protein>
    <submittedName>
        <fullName evidence="1">Multidrug resistance protein ABC Superfamily</fullName>
    </submittedName>
</protein>
<evidence type="ECO:0000313" key="1">
    <source>
        <dbReference type="EMBL" id="POM71150.1"/>
    </source>
</evidence>